<sequence>MSKTIGNRKSQRLVKVGGDGLREENTLETLDSNEGPSGRNAETCLSREASHVMKPQGMTTPPTAELAAKRIERH</sequence>
<reference evidence="2" key="1">
    <citation type="journal article" date="2023" name="bioRxiv">
        <title>Scaffold-level genome assemblies of two parasitoid biocontrol wasps reveal the parthenogenesis mechanism and an associated novel virus.</title>
        <authorList>
            <person name="Inwood S."/>
            <person name="Skelly J."/>
            <person name="Guhlin J."/>
            <person name="Harrop T."/>
            <person name="Goldson S."/>
            <person name="Dearden P."/>
        </authorList>
    </citation>
    <scope>NUCLEOTIDE SEQUENCE</scope>
    <source>
        <strain evidence="2">Lincoln</strain>
        <tissue evidence="2">Whole body</tissue>
    </source>
</reference>
<feature type="region of interest" description="Disordered" evidence="1">
    <location>
        <begin position="1"/>
        <end position="74"/>
    </location>
</feature>
<organism evidence="2 3">
    <name type="scientific">Microctonus hyperodae</name>
    <name type="common">Parasitoid wasp</name>
    <dbReference type="NCBI Taxonomy" id="165561"/>
    <lineage>
        <taxon>Eukaryota</taxon>
        <taxon>Metazoa</taxon>
        <taxon>Ecdysozoa</taxon>
        <taxon>Arthropoda</taxon>
        <taxon>Hexapoda</taxon>
        <taxon>Insecta</taxon>
        <taxon>Pterygota</taxon>
        <taxon>Neoptera</taxon>
        <taxon>Endopterygota</taxon>
        <taxon>Hymenoptera</taxon>
        <taxon>Apocrita</taxon>
        <taxon>Ichneumonoidea</taxon>
        <taxon>Braconidae</taxon>
        <taxon>Euphorinae</taxon>
        <taxon>Microctonus</taxon>
    </lineage>
</organism>
<evidence type="ECO:0000313" key="2">
    <source>
        <dbReference type="EMBL" id="KAK0183286.1"/>
    </source>
</evidence>
<reference evidence="2" key="2">
    <citation type="submission" date="2023-03" db="EMBL/GenBank/DDBJ databases">
        <authorList>
            <person name="Inwood S.N."/>
            <person name="Skelly J.G."/>
            <person name="Guhlin J."/>
            <person name="Harrop T.W.R."/>
            <person name="Goldson S.G."/>
            <person name="Dearden P.K."/>
        </authorList>
    </citation>
    <scope>NUCLEOTIDE SEQUENCE</scope>
    <source>
        <strain evidence="2">Lincoln</strain>
        <tissue evidence="2">Whole body</tissue>
    </source>
</reference>
<accession>A0AA39G977</accession>
<protein>
    <submittedName>
        <fullName evidence="2">Uncharacterized protein</fullName>
    </submittedName>
</protein>
<dbReference type="Proteomes" id="UP001168972">
    <property type="component" value="Unassembled WGS sequence"/>
</dbReference>
<evidence type="ECO:0000313" key="3">
    <source>
        <dbReference type="Proteomes" id="UP001168972"/>
    </source>
</evidence>
<dbReference type="AlphaFoldDB" id="A0AA39G977"/>
<proteinExistence type="predicted"/>
<keyword evidence="3" id="KW-1185">Reference proteome</keyword>
<name>A0AA39G977_MICHY</name>
<comment type="caution">
    <text evidence="2">The sequence shown here is derived from an EMBL/GenBank/DDBJ whole genome shotgun (WGS) entry which is preliminary data.</text>
</comment>
<evidence type="ECO:0000256" key="1">
    <source>
        <dbReference type="SAM" id="MobiDB-lite"/>
    </source>
</evidence>
<dbReference type="EMBL" id="JAQQBR010000001">
    <property type="protein sequence ID" value="KAK0183286.1"/>
    <property type="molecule type" value="Genomic_DNA"/>
</dbReference>
<gene>
    <name evidence="2" type="ORF">PV327_001341</name>
</gene>